<dbReference type="RefSeq" id="WP_275033963.1">
    <property type="nucleotide sequence ID" value="NZ_CP118615.1"/>
</dbReference>
<sequence>MGVADGPSRWSIERFGPTLAAALWQRIPAALHRAVELARDAHEASELDTDHAFGPVRWKQQYEVLHEHLRDLPDVTDVHPPGAQVRVTVCRGHVLLPWRYAKRGNVDLASVHPGRDLGRLARDLLVLFGPEPAYREVPLPMMPVTPDESRERGPLREAVEGVAADPRVLLVGYAANSEDGLLRVSWGEAALARGDVLEWRHVEELPLSGEPSRGRPAPLG</sequence>
<organism evidence="1 2">
    <name type="scientific">Micromonospora cathayae</name>
    <dbReference type="NCBI Taxonomy" id="3028804"/>
    <lineage>
        <taxon>Bacteria</taxon>
        <taxon>Bacillati</taxon>
        <taxon>Actinomycetota</taxon>
        <taxon>Actinomycetes</taxon>
        <taxon>Micromonosporales</taxon>
        <taxon>Micromonosporaceae</taxon>
        <taxon>Micromonospora</taxon>
    </lineage>
</organism>
<dbReference type="EMBL" id="CP118615">
    <property type="protein sequence ID" value="WDZ87078.1"/>
    <property type="molecule type" value="Genomic_DNA"/>
</dbReference>
<keyword evidence="2" id="KW-1185">Reference proteome</keyword>
<evidence type="ECO:0000313" key="1">
    <source>
        <dbReference type="EMBL" id="WDZ87078.1"/>
    </source>
</evidence>
<accession>A0ABY7ZX98</accession>
<evidence type="ECO:0000313" key="2">
    <source>
        <dbReference type="Proteomes" id="UP001219605"/>
    </source>
</evidence>
<name>A0ABY7ZX98_9ACTN</name>
<protein>
    <submittedName>
        <fullName evidence="1">Uncharacterized protein</fullName>
    </submittedName>
</protein>
<dbReference type="Proteomes" id="UP001219605">
    <property type="component" value="Chromosome"/>
</dbReference>
<proteinExistence type="predicted"/>
<reference evidence="1 2" key="1">
    <citation type="submission" date="2023-02" db="EMBL/GenBank/DDBJ databases">
        <authorList>
            <person name="Mo P."/>
        </authorList>
    </citation>
    <scope>NUCLEOTIDE SEQUENCE [LARGE SCALE GENOMIC DNA]</scope>
    <source>
        <strain evidence="1 2">HUAS 3</strain>
    </source>
</reference>
<gene>
    <name evidence="1" type="ORF">PVK37_12060</name>
</gene>